<dbReference type="GO" id="GO:0016787">
    <property type="term" value="F:hydrolase activity"/>
    <property type="evidence" value="ECO:0007669"/>
    <property type="project" value="UniProtKB-KW"/>
</dbReference>
<dbReference type="InterPro" id="IPR013780">
    <property type="entry name" value="Glyco_hydro_b"/>
</dbReference>
<dbReference type="CDD" id="cd11313">
    <property type="entry name" value="AmyAc_arch_bac_AmyA"/>
    <property type="match status" value="1"/>
</dbReference>
<reference evidence="2 3" key="1">
    <citation type="submission" date="2023-09" db="EMBL/GenBank/DDBJ databases">
        <authorList>
            <person name="Rey-Velasco X."/>
        </authorList>
    </citation>
    <scope>NUCLEOTIDE SEQUENCE [LARGE SCALE GENOMIC DNA]</scope>
    <source>
        <strain evidence="2 3">W409</strain>
    </source>
</reference>
<gene>
    <name evidence="2" type="ORF">RM544_00075</name>
</gene>
<dbReference type="GO" id="GO:0005975">
    <property type="term" value="P:carbohydrate metabolic process"/>
    <property type="evidence" value="ECO:0007669"/>
    <property type="project" value="InterPro"/>
</dbReference>
<accession>A0AAW8QY66</accession>
<keyword evidence="3" id="KW-1185">Reference proteome</keyword>
<dbReference type="Pfam" id="PF00128">
    <property type="entry name" value="Alpha-amylase"/>
    <property type="match status" value="1"/>
</dbReference>
<name>A0AAW8QY66_9ALTE</name>
<dbReference type="Pfam" id="PF02806">
    <property type="entry name" value="Alpha-amylase_C"/>
    <property type="match status" value="1"/>
</dbReference>
<dbReference type="PANTHER" id="PTHR47786">
    <property type="entry name" value="ALPHA-1,4-GLUCAN:MALTOSE-1-PHOSPHATE MALTOSYLTRANSFERASE"/>
    <property type="match status" value="1"/>
</dbReference>
<proteinExistence type="predicted"/>
<dbReference type="InterPro" id="IPR017853">
    <property type="entry name" value="GH"/>
</dbReference>
<protein>
    <submittedName>
        <fullName evidence="2">Alpha-amylase family glycosyl hydrolase</fullName>
    </submittedName>
</protein>
<feature type="domain" description="Glycosyl hydrolase family 13 catalytic" evidence="1">
    <location>
        <begin position="24"/>
        <end position="341"/>
    </location>
</feature>
<dbReference type="Proteomes" id="UP001249020">
    <property type="component" value="Unassembled WGS sequence"/>
</dbReference>
<dbReference type="InterPro" id="IPR006048">
    <property type="entry name" value="A-amylase/branching_C"/>
</dbReference>
<comment type="caution">
    <text evidence="2">The sequence shown here is derived from an EMBL/GenBank/DDBJ whole genome shotgun (WGS) entry which is preliminary data.</text>
</comment>
<dbReference type="AlphaFoldDB" id="A0AAW8QY66"/>
<dbReference type="SUPFAM" id="SSF51011">
    <property type="entry name" value="Glycosyl hydrolase domain"/>
    <property type="match status" value="1"/>
</dbReference>
<dbReference type="Gene3D" id="3.20.20.80">
    <property type="entry name" value="Glycosidases"/>
    <property type="match status" value="1"/>
</dbReference>
<evidence type="ECO:0000259" key="1">
    <source>
        <dbReference type="SMART" id="SM00642"/>
    </source>
</evidence>
<dbReference type="EMBL" id="JAVRIE010000001">
    <property type="protein sequence ID" value="MDT0580927.1"/>
    <property type="molecule type" value="Genomic_DNA"/>
</dbReference>
<dbReference type="SMART" id="SM00642">
    <property type="entry name" value="Aamy"/>
    <property type="match status" value="1"/>
</dbReference>
<dbReference type="PANTHER" id="PTHR47786:SF2">
    <property type="entry name" value="GLYCOSYL HYDROLASE FAMILY 13 CATALYTIC DOMAIN-CONTAINING PROTEIN"/>
    <property type="match status" value="1"/>
</dbReference>
<dbReference type="GO" id="GO:0043169">
    <property type="term" value="F:cation binding"/>
    <property type="evidence" value="ECO:0007669"/>
    <property type="project" value="InterPro"/>
</dbReference>
<dbReference type="SUPFAM" id="SSF51445">
    <property type="entry name" value="(Trans)glycosidases"/>
    <property type="match status" value="1"/>
</dbReference>
<evidence type="ECO:0000313" key="3">
    <source>
        <dbReference type="Proteomes" id="UP001249020"/>
    </source>
</evidence>
<dbReference type="Gene3D" id="2.60.40.1180">
    <property type="entry name" value="Golgi alpha-mannosidase II"/>
    <property type="match status" value="1"/>
</dbReference>
<evidence type="ECO:0000313" key="2">
    <source>
        <dbReference type="EMBL" id="MDT0580927.1"/>
    </source>
</evidence>
<dbReference type="InterPro" id="IPR006047">
    <property type="entry name" value="GH13_cat_dom"/>
</dbReference>
<sequence>MNLPIIPYVKHSSPLWTCHASIYQVNTRQFSEQGTFSEVTKALPRIKDLGVTIVWLMPIHEIGEQNRKGSLGSPYAVKDFRSINAEFGNAESLKELINEAHKLDLKVILDWVPNHSAWDNHLVQEHPEWYARDYKGDFRPSPWWDWDDIIEFDYDQAGLREYMIEAMAYWIKEFDIDGFRCDVAGYVPNGFWRQAREHLDRIKSVFMLAEWENRDLHEYAFDMTYAWSWNEVLHDICQQKAPLDKLRKYYSWNERSWPREAMRMTFVSNHDENAWEGTPDEKFGDAQKACIVLSCLGEGMPLIHNGQEAGESKRLAFFEKDSIDWQHHEIGDLYTQLLSLRNCYTALWNAQHGALMQQVPNSNQKAIFSFVRQDKESKWFMVFNFSPKVQNVTFRDTLFTDQYSDALKNDQQEYDFFGDTELSLPPWGYRVFLREY</sequence>
<keyword evidence="2" id="KW-0378">Hydrolase</keyword>
<organism evidence="2 3">
    <name type="scientific">Brumicola blandensis</name>
    <dbReference type="NCBI Taxonomy" id="3075611"/>
    <lineage>
        <taxon>Bacteria</taxon>
        <taxon>Pseudomonadati</taxon>
        <taxon>Pseudomonadota</taxon>
        <taxon>Gammaproteobacteria</taxon>
        <taxon>Alteromonadales</taxon>
        <taxon>Alteromonadaceae</taxon>
        <taxon>Brumicola</taxon>
    </lineage>
</organism>
<dbReference type="RefSeq" id="WP_311359744.1">
    <property type="nucleotide sequence ID" value="NZ_JAVRIE010000001.1"/>
</dbReference>